<protein>
    <submittedName>
        <fullName evidence="2">Uncharacterized protein</fullName>
    </submittedName>
</protein>
<organism evidence="2 3">
    <name type="scientific">Flaviaesturariibacter amylovorans</name>
    <dbReference type="NCBI Taxonomy" id="1084520"/>
    <lineage>
        <taxon>Bacteria</taxon>
        <taxon>Pseudomonadati</taxon>
        <taxon>Bacteroidota</taxon>
        <taxon>Chitinophagia</taxon>
        <taxon>Chitinophagales</taxon>
        <taxon>Chitinophagaceae</taxon>
        <taxon>Flaviaestuariibacter</taxon>
    </lineage>
</organism>
<feature type="chain" id="PRO_5046182634" evidence="1">
    <location>
        <begin position="19"/>
        <end position="460"/>
    </location>
</feature>
<evidence type="ECO:0000256" key="1">
    <source>
        <dbReference type="SAM" id="SignalP"/>
    </source>
</evidence>
<keyword evidence="1" id="KW-0732">Signal</keyword>
<gene>
    <name evidence="2" type="ORF">GCM10023184_39400</name>
</gene>
<dbReference type="EMBL" id="BAABGY010000015">
    <property type="protein sequence ID" value="GAA4341196.1"/>
    <property type="molecule type" value="Genomic_DNA"/>
</dbReference>
<proteinExistence type="predicted"/>
<name>A0ABP8HLZ0_9BACT</name>
<evidence type="ECO:0000313" key="3">
    <source>
        <dbReference type="Proteomes" id="UP001501725"/>
    </source>
</evidence>
<feature type="signal peptide" evidence="1">
    <location>
        <begin position="1"/>
        <end position="18"/>
    </location>
</feature>
<keyword evidence="3" id="KW-1185">Reference proteome</keyword>
<comment type="caution">
    <text evidence="2">The sequence shown here is derived from an EMBL/GenBank/DDBJ whole genome shotgun (WGS) entry which is preliminary data.</text>
</comment>
<sequence length="460" mass="51079">MPRLLTALLLLFATAAAAQRVETVQLEADLMLTPGTFLLRDTPAIQVYMGLNEIGDTRSWNRQLYPSHDSILRAYRSWGHEPLRISALSKAPASKLLRGLRHEELEVPGTGYSAYLADNEHALISVWGGSDNGRARSHAFMVPITVLSINGGHKLISIPGFGYLLHTGRYRLFHNGRETAFERRWPDDIATLRRHLRQQYPDGVPFSTQGRSGLRTQGGRILVPAGYDSIRYAGAFIAAHSGGTIDLYFRNGERLPHRDVRAVRIDRETGGFSIAQGTASTHWLDADGNPTSRPMNGYCGTGAYHRVQQILRRRDSFWLHGGTVSETDTLLRLHNLLAADTAIADISFLNGTHLHEDRGVAAGFRWPARPLFVRYRNGHTGIAEPSDGGLRFLVPAGPYRFQDLSTLMRFDGPAGVGVYPLHPAPRFRTLGAFDKGFARYTLPDGSTGWVDDEGREYPDQ</sequence>
<accession>A0ABP8HLZ0</accession>
<evidence type="ECO:0000313" key="2">
    <source>
        <dbReference type="EMBL" id="GAA4341196.1"/>
    </source>
</evidence>
<dbReference type="Proteomes" id="UP001501725">
    <property type="component" value="Unassembled WGS sequence"/>
</dbReference>
<dbReference type="RefSeq" id="WP_345257611.1">
    <property type="nucleotide sequence ID" value="NZ_BAABGY010000015.1"/>
</dbReference>
<reference evidence="3" key="1">
    <citation type="journal article" date="2019" name="Int. J. Syst. Evol. Microbiol.">
        <title>The Global Catalogue of Microorganisms (GCM) 10K type strain sequencing project: providing services to taxonomists for standard genome sequencing and annotation.</title>
        <authorList>
            <consortium name="The Broad Institute Genomics Platform"/>
            <consortium name="The Broad Institute Genome Sequencing Center for Infectious Disease"/>
            <person name="Wu L."/>
            <person name="Ma J."/>
        </authorList>
    </citation>
    <scope>NUCLEOTIDE SEQUENCE [LARGE SCALE GENOMIC DNA]</scope>
    <source>
        <strain evidence="3">JCM 17919</strain>
    </source>
</reference>